<dbReference type="AlphaFoldDB" id="A0A0G3XIY7"/>
<dbReference type="STRING" id="1348774.AB433_12330"/>
<organism evidence="1 2">
    <name type="scientific">Croceicoccus naphthovorans</name>
    <dbReference type="NCBI Taxonomy" id="1348774"/>
    <lineage>
        <taxon>Bacteria</taxon>
        <taxon>Pseudomonadati</taxon>
        <taxon>Pseudomonadota</taxon>
        <taxon>Alphaproteobacteria</taxon>
        <taxon>Sphingomonadales</taxon>
        <taxon>Erythrobacteraceae</taxon>
        <taxon>Croceicoccus</taxon>
    </lineage>
</organism>
<keyword evidence="2" id="KW-1185">Reference proteome</keyword>
<dbReference type="Gene3D" id="1.20.1740.10">
    <property type="entry name" value="Amino acid/polyamine transporter I"/>
    <property type="match status" value="1"/>
</dbReference>
<dbReference type="KEGG" id="cna:AB433_12330"/>
<proteinExistence type="predicted"/>
<evidence type="ECO:0000313" key="2">
    <source>
        <dbReference type="Proteomes" id="UP000035287"/>
    </source>
</evidence>
<dbReference type="RefSeq" id="WP_047821330.1">
    <property type="nucleotide sequence ID" value="NZ_CP011770.1"/>
</dbReference>
<reference evidence="1 2" key="1">
    <citation type="submission" date="2015-06" db="EMBL/GenBank/DDBJ databases">
        <authorList>
            <person name="Zeng Y."/>
            <person name="Huang Y."/>
        </authorList>
    </citation>
    <scope>NUCLEOTIDE SEQUENCE [LARGE SCALE GENOMIC DNA]</scope>
    <source>
        <strain evidence="1 2">PQ-2</strain>
    </source>
</reference>
<accession>A0A0G3XIY7</accession>
<dbReference type="OrthoDB" id="9804700at2"/>
<evidence type="ECO:0000313" key="1">
    <source>
        <dbReference type="EMBL" id="AKM10571.1"/>
    </source>
</evidence>
<sequence length="146" mass="15334">MSVSGTSEKALGLPGAWAMAVGVVIQVAGEWAALSFLIGGLIAWCSGHSYAELTVRRGAPGGSDEFLRDIGQHGLARWLMRVLIAGYMLTAPSRWSTRWHGGQGAYALDQPGRGHRLAGGGGRSGRVCRGLVVAHLTRLARARATA</sequence>
<dbReference type="Proteomes" id="UP000035287">
    <property type="component" value="Chromosome"/>
</dbReference>
<dbReference type="EMBL" id="CP011770">
    <property type="protein sequence ID" value="AKM10571.1"/>
    <property type="molecule type" value="Genomic_DNA"/>
</dbReference>
<protein>
    <submittedName>
        <fullName evidence="1">Uncharacterized protein</fullName>
    </submittedName>
</protein>
<name>A0A0G3XIY7_9SPHN</name>
<dbReference type="PATRIC" id="fig|1348774.3.peg.2592"/>
<gene>
    <name evidence="1" type="ORF">AB433_12330</name>
</gene>